<name>A0ABM8DVE2_9MICO</name>
<dbReference type="CDD" id="cd03784">
    <property type="entry name" value="GT1_Gtf-like"/>
    <property type="match status" value="1"/>
</dbReference>
<dbReference type="PANTHER" id="PTHR48050:SF13">
    <property type="entry name" value="STEROL 3-BETA-GLUCOSYLTRANSFERASE UGT80A2"/>
    <property type="match status" value="1"/>
</dbReference>
<protein>
    <submittedName>
        <fullName evidence="2">Glycosyl transferase</fullName>
    </submittedName>
</protein>
<keyword evidence="3" id="KW-1185">Reference proteome</keyword>
<dbReference type="InterPro" id="IPR010610">
    <property type="entry name" value="EryCIII-like_C"/>
</dbReference>
<dbReference type="SUPFAM" id="SSF53756">
    <property type="entry name" value="UDP-Glycosyltransferase/glycogen phosphorylase"/>
    <property type="match status" value="1"/>
</dbReference>
<gene>
    <name evidence="2" type="ORF">Microterr_01400</name>
</gene>
<dbReference type="InterPro" id="IPR050426">
    <property type="entry name" value="Glycosyltransferase_28"/>
</dbReference>
<keyword evidence="2" id="KW-0808">Transferase</keyword>
<sequence length="420" mass="44179">MAKIMLAAMPFTGHVTPLLAVAQGLVARGHDVRFYTGGAFRTRVEATGARFVGWRAAPDFDEGDLAATFPRLVGKRGLGQVFINIQDCMIGTAPAQVDDLAAAWEDEPWDVIAGDELSIGTAFFAERSGCPWATVAVLPLHLPGPQGPPGGMGLAPGRNPVTRARDAMLRAAMPLLSRPLMKPLVRARESAGLPSATRSFDAAILSPQLVVASGAPLLDFARSDRPAHLQFVGELHARITAEDDLPPWWDDLDDRTVVHVTQGTLNTTPSDLIRPALEALAHRDLLVVVSTGARGRDELPFPVPANARVAGFLPYAALLPRVDLMISNGGWGGTLAALAHSIPLVIAGGDLDKPEIAARVAWAGAGVNLRTGTPTVAKIAAGFDRVTDGAGYRESAARVGAQLRSLGGATRAAELVETLL</sequence>
<accession>A0ABM8DVE2</accession>
<dbReference type="InterPro" id="IPR002213">
    <property type="entry name" value="UDP_glucos_trans"/>
</dbReference>
<feature type="domain" description="Erythromycin biosynthesis protein CIII-like C-terminal" evidence="1">
    <location>
        <begin position="277"/>
        <end position="403"/>
    </location>
</feature>
<dbReference type="Proteomes" id="UP001317779">
    <property type="component" value="Chromosome"/>
</dbReference>
<dbReference type="Pfam" id="PF06722">
    <property type="entry name" value="EryCIII-like_C"/>
    <property type="match status" value="1"/>
</dbReference>
<reference evidence="2 3" key="1">
    <citation type="submission" date="2022-12" db="EMBL/GenBank/DDBJ databases">
        <title>Microbacterium terricola strain KV-448 chromosome, complete genome.</title>
        <authorList>
            <person name="Oshima T."/>
            <person name="Moriya T."/>
            <person name="Bessho Y."/>
        </authorList>
    </citation>
    <scope>NUCLEOTIDE SEQUENCE [LARGE SCALE GENOMIC DNA]</scope>
    <source>
        <strain evidence="2 3">KV-448</strain>
    </source>
</reference>
<evidence type="ECO:0000313" key="2">
    <source>
        <dbReference type="EMBL" id="BDV29480.1"/>
    </source>
</evidence>
<dbReference type="PANTHER" id="PTHR48050">
    <property type="entry name" value="STEROL 3-BETA-GLUCOSYLTRANSFERASE"/>
    <property type="match status" value="1"/>
</dbReference>
<dbReference type="Gene3D" id="3.40.50.2000">
    <property type="entry name" value="Glycogen Phosphorylase B"/>
    <property type="match status" value="2"/>
</dbReference>
<organism evidence="2 3">
    <name type="scientific">Microbacterium terricola</name>
    <dbReference type="NCBI Taxonomy" id="344163"/>
    <lineage>
        <taxon>Bacteria</taxon>
        <taxon>Bacillati</taxon>
        <taxon>Actinomycetota</taxon>
        <taxon>Actinomycetes</taxon>
        <taxon>Micrococcales</taxon>
        <taxon>Microbacteriaceae</taxon>
        <taxon>Microbacterium</taxon>
    </lineage>
</organism>
<dbReference type="RefSeq" id="WP_263796723.1">
    <property type="nucleotide sequence ID" value="NZ_AP027141.1"/>
</dbReference>
<dbReference type="GO" id="GO:0016740">
    <property type="term" value="F:transferase activity"/>
    <property type="evidence" value="ECO:0007669"/>
    <property type="project" value="UniProtKB-KW"/>
</dbReference>
<proteinExistence type="predicted"/>
<dbReference type="EMBL" id="AP027141">
    <property type="protein sequence ID" value="BDV29480.1"/>
    <property type="molecule type" value="Genomic_DNA"/>
</dbReference>
<evidence type="ECO:0000259" key="1">
    <source>
        <dbReference type="Pfam" id="PF06722"/>
    </source>
</evidence>
<evidence type="ECO:0000313" key="3">
    <source>
        <dbReference type="Proteomes" id="UP001317779"/>
    </source>
</evidence>